<evidence type="ECO:0000313" key="2">
    <source>
        <dbReference type="Proteomes" id="UP001107558"/>
    </source>
</evidence>
<sequence>MSFIKFSDLLDKSFENGTIEINSLEQLLRGLVTKLNLTKSNVDMTYVEEKDENESETIICTNNFNENMEKADSSIEGDSSNFSKSSEMSIINYFNDQYNNISFETLGVKRASNIQELPALLALPPFSFSCKQKSLNTRNIDMLNKLEFHIKKHNDAVNLISSQNQFFLQQQICDIQKQLNIFEEKLKDLFFACEQNEEKTVETIQSIGDFNKKIFCLNSDVKKLINDSKILKEKIAAIESDCELKEYTSNVNEKLHNQKSLVFSTLKQYTLINDFNDECDRFKLQMESFKEIFNKFENAVKRALRCLKIQIDEKMEKDGLKKFKSTTIILFDRFISELKLIMLKMFENAPASGTTQNLSCLSCKSQVSEFIKLTTSLDNESSRFKLYINKTPVPKPNFSRVKHFCRKELKQEPKFKICKMTCNTKESLLSFPNTQQCFIVSKDNAIYKADPLKCLLNSNYTKI</sequence>
<protein>
    <submittedName>
        <fullName evidence="1">Uncharacterized protein</fullName>
    </submittedName>
</protein>
<evidence type="ECO:0000313" key="1">
    <source>
        <dbReference type="EMBL" id="KAG5677273.1"/>
    </source>
</evidence>
<reference evidence="1" key="1">
    <citation type="submission" date="2021-03" db="EMBL/GenBank/DDBJ databases">
        <title>Chromosome level genome of the anhydrobiotic midge Polypedilum vanderplanki.</title>
        <authorList>
            <person name="Yoshida Y."/>
            <person name="Kikawada T."/>
            <person name="Gusev O."/>
        </authorList>
    </citation>
    <scope>NUCLEOTIDE SEQUENCE</scope>
    <source>
        <strain evidence="1">NIAS01</strain>
        <tissue evidence="1">Whole body or cell culture</tissue>
    </source>
</reference>
<gene>
    <name evidence="1" type="ORF">PVAND_007044</name>
</gene>
<dbReference type="Proteomes" id="UP001107558">
    <property type="component" value="Chromosome 2"/>
</dbReference>
<dbReference type="EMBL" id="JADBJN010000002">
    <property type="protein sequence ID" value="KAG5677273.1"/>
    <property type="molecule type" value="Genomic_DNA"/>
</dbReference>
<organism evidence="1 2">
    <name type="scientific">Polypedilum vanderplanki</name>
    <name type="common">Sleeping chironomid midge</name>
    <dbReference type="NCBI Taxonomy" id="319348"/>
    <lineage>
        <taxon>Eukaryota</taxon>
        <taxon>Metazoa</taxon>
        <taxon>Ecdysozoa</taxon>
        <taxon>Arthropoda</taxon>
        <taxon>Hexapoda</taxon>
        <taxon>Insecta</taxon>
        <taxon>Pterygota</taxon>
        <taxon>Neoptera</taxon>
        <taxon>Endopterygota</taxon>
        <taxon>Diptera</taxon>
        <taxon>Nematocera</taxon>
        <taxon>Chironomoidea</taxon>
        <taxon>Chironomidae</taxon>
        <taxon>Chironominae</taxon>
        <taxon>Polypedilum</taxon>
        <taxon>Polypedilum</taxon>
    </lineage>
</organism>
<name>A0A9J6C569_POLVA</name>
<accession>A0A9J6C569</accession>
<comment type="caution">
    <text evidence="1">The sequence shown here is derived from an EMBL/GenBank/DDBJ whole genome shotgun (WGS) entry which is preliminary data.</text>
</comment>
<keyword evidence="2" id="KW-1185">Reference proteome</keyword>
<dbReference type="OrthoDB" id="10622391at2759"/>
<proteinExistence type="predicted"/>
<dbReference type="AlphaFoldDB" id="A0A9J6C569"/>